<proteinExistence type="predicted"/>
<evidence type="ECO:0000313" key="2">
    <source>
        <dbReference type="Proteomes" id="UP000429552"/>
    </source>
</evidence>
<dbReference type="EMBL" id="BLIP01000001">
    <property type="protein sequence ID" value="GFE20175.1"/>
    <property type="molecule type" value="Genomic_DNA"/>
</dbReference>
<organism evidence="1 2">
    <name type="scientific">Streptomyces nigrescens</name>
    <dbReference type="NCBI Taxonomy" id="1920"/>
    <lineage>
        <taxon>Bacteria</taxon>
        <taxon>Bacillati</taxon>
        <taxon>Actinomycetota</taxon>
        <taxon>Actinomycetes</taxon>
        <taxon>Kitasatosporales</taxon>
        <taxon>Streptomycetaceae</taxon>
        <taxon>Streptomyces</taxon>
    </lineage>
</organism>
<name>A0A640TEU0_STRNI</name>
<protein>
    <submittedName>
        <fullName evidence="1">Uncharacterized protein</fullName>
    </submittedName>
</protein>
<reference evidence="1 2" key="1">
    <citation type="submission" date="2019-12" db="EMBL/GenBank/DDBJ databases">
        <title>Whole genome shotgun sequence of Streptomyces libani subsp. libani NBRC 13452.</title>
        <authorList>
            <person name="Ichikawa N."/>
            <person name="Kimura A."/>
            <person name="Kitahashi Y."/>
            <person name="Komaki H."/>
            <person name="Tamura T."/>
        </authorList>
    </citation>
    <scope>NUCLEOTIDE SEQUENCE [LARGE SCALE GENOMIC DNA]</scope>
    <source>
        <strain evidence="1 2">NBRC 13452</strain>
    </source>
</reference>
<dbReference type="AlphaFoldDB" id="A0A640TEU0"/>
<accession>A0A640TEU0</accession>
<dbReference type="Proteomes" id="UP000429552">
    <property type="component" value="Unassembled WGS sequence"/>
</dbReference>
<evidence type="ECO:0000313" key="1">
    <source>
        <dbReference type="EMBL" id="GFE20175.1"/>
    </source>
</evidence>
<comment type="caution">
    <text evidence="1">The sequence shown here is derived from an EMBL/GenBank/DDBJ whole genome shotgun (WGS) entry which is preliminary data.</text>
</comment>
<gene>
    <name evidence="1" type="ORF">Sliba_06280</name>
</gene>
<sequence length="68" mass="7277">MAQQVGELPGAVSAEPATARGRYRGRVLAGAFGWHAVDHTDEIRPVVLPQCCATYRRVGRGCDLAVRG</sequence>